<dbReference type="PANTHER" id="PTHR21310">
    <property type="entry name" value="AMINOGLYCOSIDE PHOSPHOTRANSFERASE-RELATED-RELATED"/>
    <property type="match status" value="1"/>
</dbReference>
<dbReference type="Proteomes" id="UP001498476">
    <property type="component" value="Unassembled WGS sequence"/>
</dbReference>
<evidence type="ECO:0000313" key="3">
    <source>
        <dbReference type="Proteomes" id="UP001498476"/>
    </source>
</evidence>
<organism evidence="2 3">
    <name type="scientific">Neonectria punicea</name>
    <dbReference type="NCBI Taxonomy" id="979145"/>
    <lineage>
        <taxon>Eukaryota</taxon>
        <taxon>Fungi</taxon>
        <taxon>Dikarya</taxon>
        <taxon>Ascomycota</taxon>
        <taxon>Pezizomycotina</taxon>
        <taxon>Sordariomycetes</taxon>
        <taxon>Hypocreomycetidae</taxon>
        <taxon>Hypocreales</taxon>
        <taxon>Nectriaceae</taxon>
        <taxon>Neonectria</taxon>
    </lineage>
</organism>
<dbReference type="InterPro" id="IPR002575">
    <property type="entry name" value="Aminoglycoside_PTrfase"/>
</dbReference>
<comment type="caution">
    <text evidence="2">The sequence shown here is derived from an EMBL/GenBank/DDBJ whole genome shotgun (WGS) entry which is preliminary data.</text>
</comment>
<dbReference type="Gene3D" id="3.90.1200.10">
    <property type="match status" value="1"/>
</dbReference>
<reference evidence="2 3" key="1">
    <citation type="journal article" date="2025" name="Microbiol. Resour. Announc.">
        <title>Draft genome sequences for Neonectria magnoliae and Neonectria punicea, canker pathogens of Liriodendron tulipifera and Acer saccharum in West Virginia.</title>
        <authorList>
            <person name="Petronek H.M."/>
            <person name="Kasson M.T."/>
            <person name="Metheny A.M."/>
            <person name="Stauder C.M."/>
            <person name="Lovett B."/>
            <person name="Lynch S.C."/>
            <person name="Garnas J.R."/>
            <person name="Kasson L.R."/>
            <person name="Stajich J.E."/>
        </authorList>
    </citation>
    <scope>NUCLEOTIDE SEQUENCE [LARGE SCALE GENOMIC DNA]</scope>
    <source>
        <strain evidence="2 3">NRRL 64653</strain>
    </source>
</reference>
<dbReference type="EMBL" id="JAZAVJ010000270">
    <property type="protein sequence ID" value="KAK7402965.1"/>
    <property type="molecule type" value="Genomic_DNA"/>
</dbReference>
<gene>
    <name evidence="2" type="ORF">QQX98_011275</name>
</gene>
<sequence length="167" mass="18425">MEELPGKPWNGQGDTAKVWKGLAEILAELEKHLFTKAGSLSVEAPNDLPSVSATASDRFAEQYLTLIADDNATLLSDSKDKFFLKHVDDKGDHLMVDEDLNITGIIDWQMARIVPRREAFALSLVSADMRALCDGEVSLSTKDVALSNALREKAADLASHMRDERVR</sequence>
<keyword evidence="3" id="KW-1185">Reference proteome</keyword>
<dbReference type="InterPro" id="IPR051678">
    <property type="entry name" value="AGP_Transferase"/>
</dbReference>
<accession>A0ABR1GMK1</accession>
<protein>
    <recommendedName>
        <fullName evidence="1">Aminoglycoside phosphotransferase domain-containing protein</fullName>
    </recommendedName>
</protein>
<proteinExistence type="predicted"/>
<feature type="domain" description="Aminoglycoside phosphotransferase" evidence="1">
    <location>
        <begin position="1"/>
        <end position="124"/>
    </location>
</feature>
<evidence type="ECO:0000313" key="2">
    <source>
        <dbReference type="EMBL" id="KAK7402965.1"/>
    </source>
</evidence>
<evidence type="ECO:0000259" key="1">
    <source>
        <dbReference type="Pfam" id="PF01636"/>
    </source>
</evidence>
<dbReference type="SUPFAM" id="SSF56112">
    <property type="entry name" value="Protein kinase-like (PK-like)"/>
    <property type="match status" value="1"/>
</dbReference>
<dbReference type="PANTHER" id="PTHR21310:SF15">
    <property type="entry name" value="AMINOGLYCOSIDE PHOSPHOTRANSFERASE DOMAIN-CONTAINING PROTEIN"/>
    <property type="match status" value="1"/>
</dbReference>
<dbReference type="Pfam" id="PF01636">
    <property type="entry name" value="APH"/>
    <property type="match status" value="1"/>
</dbReference>
<name>A0ABR1GMK1_9HYPO</name>
<dbReference type="InterPro" id="IPR011009">
    <property type="entry name" value="Kinase-like_dom_sf"/>
</dbReference>